<feature type="domain" description="OmpA-like" evidence="3">
    <location>
        <begin position="462"/>
        <end position="583"/>
    </location>
</feature>
<evidence type="ECO:0000259" key="3">
    <source>
        <dbReference type="PROSITE" id="PS51123"/>
    </source>
</evidence>
<evidence type="ECO:0000256" key="1">
    <source>
        <dbReference type="PROSITE-ProRule" id="PRU00473"/>
    </source>
</evidence>
<protein>
    <submittedName>
        <fullName evidence="4">Putative lipoprotein YiaD</fullName>
    </submittedName>
</protein>
<dbReference type="Gene3D" id="1.25.40.590">
    <property type="entry name" value="Type IV / VI secretion system, DotU"/>
    <property type="match status" value="1"/>
</dbReference>
<organism evidence="4 5">
    <name type="scientific">Roseinatronobacter ekhonensis</name>
    <dbReference type="NCBI Taxonomy" id="254356"/>
    <lineage>
        <taxon>Bacteria</taxon>
        <taxon>Pseudomonadati</taxon>
        <taxon>Pseudomonadota</taxon>
        <taxon>Alphaproteobacteria</taxon>
        <taxon>Rhodobacterales</taxon>
        <taxon>Paracoccaceae</taxon>
        <taxon>Roseinatronobacter</taxon>
    </lineage>
</organism>
<dbReference type="InterPro" id="IPR036737">
    <property type="entry name" value="OmpA-like_sf"/>
</dbReference>
<dbReference type="AlphaFoldDB" id="A0A3B0MVZ0"/>
<dbReference type="EMBL" id="UIHC01000013">
    <property type="protein sequence ID" value="SUZ31986.1"/>
    <property type="molecule type" value="Genomic_DNA"/>
</dbReference>
<evidence type="ECO:0000313" key="5">
    <source>
        <dbReference type="Proteomes" id="UP000272908"/>
    </source>
</evidence>
<dbReference type="NCBIfam" id="TIGR03349">
    <property type="entry name" value="IV_VI_DotU"/>
    <property type="match status" value="1"/>
</dbReference>
<dbReference type="InterPro" id="IPR006665">
    <property type="entry name" value="OmpA-like"/>
</dbReference>
<sequence length="584" mass="62102">MSDDTPGNPPGGKRPGPQRTVIAPLPGRGKAAPSASPPPQRNAWENDGGARNAWDGPSNAGGSGFGAPSATPGARPLPGAPAPSAPAPPPQAAPWTGGGSSGGPGGWPGAPGPASDPWNSGDKTGSPTPSQQSSQGQHAWIGSSKDARFFPDLDRPEQQAQTPQAARISLDQALAGDSTGYSSGSNPLTSAAAGLLILLGRLRSQVVEMNAIPLMTHVAQVLDGFERRAVDAGADPQDALVAKYVLCGTADDIVQNLPGTDREVWIQYSMEARFFERRTSGVGIFEEIDKALMDAQRKYQLLELMLTALYQGFQGKFRGASGGDVDLQQKRRQIYETLRHVRARPDDDISPQWQGVQARPLYKRRQVPLWVLASLVLALLSGGYIGMRMYLADVSGSLSAQMRGLHPREKLALLHVSILPDMPPEPEPYVPPVFDTPGQLDRIRATLSSDIEAGNLSAETRGNFIAVTANNLVLFESGSADARAEFQPIAQRLAFMLESEPGAVQIVGHTDSVPLSGRGRFKNNQELSVARAQSVADMIVPALSSPDRVTVVGRGEDDPIADNASAEGRAENRRVEILIQREDT</sequence>
<dbReference type="InterPro" id="IPR050330">
    <property type="entry name" value="Bact_OuterMem_StrucFunc"/>
</dbReference>
<feature type="compositionally biased region" description="Pro residues" evidence="2">
    <location>
        <begin position="78"/>
        <end position="92"/>
    </location>
</feature>
<dbReference type="Gene3D" id="3.30.1330.60">
    <property type="entry name" value="OmpA-like domain"/>
    <property type="match status" value="1"/>
</dbReference>
<dbReference type="SUPFAM" id="SSF103088">
    <property type="entry name" value="OmpA-like"/>
    <property type="match status" value="1"/>
</dbReference>
<feature type="compositionally biased region" description="Gly residues" evidence="2">
    <location>
        <begin position="96"/>
        <end position="109"/>
    </location>
</feature>
<dbReference type="PROSITE" id="PS51123">
    <property type="entry name" value="OMPA_2"/>
    <property type="match status" value="1"/>
</dbReference>
<dbReference type="PANTHER" id="PTHR30329:SF19">
    <property type="entry name" value="OUTER MEMBRANE PROTEIN, OMPA FAMILY"/>
    <property type="match status" value="1"/>
</dbReference>
<keyword evidence="1" id="KW-0472">Membrane</keyword>
<proteinExistence type="predicted"/>
<dbReference type="NCBIfam" id="NF038228">
    <property type="entry name" value="IcmH_DotU_IVB"/>
    <property type="match status" value="1"/>
</dbReference>
<dbReference type="InterPro" id="IPR038522">
    <property type="entry name" value="T4/T6SS_DotU_sf"/>
</dbReference>
<feature type="region of interest" description="Disordered" evidence="2">
    <location>
        <begin position="1"/>
        <end position="140"/>
    </location>
</feature>
<keyword evidence="5" id="KW-1185">Reference proteome</keyword>
<accession>A0A3B0MVZ0</accession>
<dbReference type="Pfam" id="PF00691">
    <property type="entry name" value="OmpA"/>
    <property type="match status" value="1"/>
</dbReference>
<evidence type="ECO:0000256" key="2">
    <source>
        <dbReference type="SAM" id="MobiDB-lite"/>
    </source>
</evidence>
<name>A0A3B0MVZ0_9RHOB</name>
<keyword evidence="4" id="KW-0449">Lipoprotein</keyword>
<dbReference type="PANTHER" id="PTHR30329">
    <property type="entry name" value="STATOR ELEMENT OF FLAGELLAR MOTOR COMPLEX"/>
    <property type="match status" value="1"/>
</dbReference>
<dbReference type="GO" id="GO:0016020">
    <property type="term" value="C:membrane"/>
    <property type="evidence" value="ECO:0007669"/>
    <property type="project" value="UniProtKB-UniRule"/>
</dbReference>
<reference evidence="5" key="1">
    <citation type="submission" date="2018-08" db="EMBL/GenBank/DDBJ databases">
        <authorList>
            <person name="Rodrigo-Torres L."/>
            <person name="Arahal R. D."/>
            <person name="Lucena T."/>
        </authorList>
    </citation>
    <scope>NUCLEOTIDE SEQUENCE [LARGE SCALE GENOMIC DNA]</scope>
    <source>
        <strain evidence="5">CECT 7235</strain>
    </source>
</reference>
<dbReference type="CDD" id="cd07185">
    <property type="entry name" value="OmpA_C-like"/>
    <property type="match status" value="1"/>
</dbReference>
<feature type="compositionally biased region" description="Low complexity" evidence="2">
    <location>
        <begin position="112"/>
        <end position="137"/>
    </location>
</feature>
<dbReference type="OrthoDB" id="345640at2"/>
<dbReference type="Pfam" id="PF09850">
    <property type="entry name" value="DotU"/>
    <property type="match status" value="1"/>
</dbReference>
<dbReference type="InterPro" id="IPR017733">
    <property type="entry name" value="OmpA-like_dom_proteobacteria"/>
</dbReference>
<dbReference type="Proteomes" id="UP000272908">
    <property type="component" value="Unassembled WGS sequence"/>
</dbReference>
<dbReference type="NCBIfam" id="TIGR03350">
    <property type="entry name" value="type_VI_ompA"/>
    <property type="match status" value="1"/>
</dbReference>
<gene>
    <name evidence="4" type="primary">yiaD_2</name>
    <name evidence="4" type="ORF">ROE7235_01737</name>
</gene>
<evidence type="ECO:0000313" key="4">
    <source>
        <dbReference type="EMBL" id="SUZ31986.1"/>
    </source>
</evidence>
<dbReference type="InterPro" id="IPR017732">
    <property type="entry name" value="T4/T6SS_DotU"/>
</dbReference>
<dbReference type="RefSeq" id="WP_121094641.1">
    <property type="nucleotide sequence ID" value="NZ_UIHC01000013.1"/>
</dbReference>